<protein>
    <submittedName>
        <fullName evidence="1">Auxin response factor</fullName>
    </submittedName>
</protein>
<evidence type="ECO:0000313" key="1">
    <source>
        <dbReference type="EMBL" id="KAF5752547.1"/>
    </source>
</evidence>
<dbReference type="Proteomes" id="UP000593562">
    <property type="component" value="Unassembled WGS sequence"/>
</dbReference>
<reference evidence="1 2" key="1">
    <citation type="journal article" date="2020" name="Nat. Commun.">
        <title>Genome of Tripterygium wilfordii and identification of cytochrome P450 involved in triptolide biosynthesis.</title>
        <authorList>
            <person name="Tu L."/>
            <person name="Su P."/>
            <person name="Zhang Z."/>
            <person name="Gao L."/>
            <person name="Wang J."/>
            <person name="Hu T."/>
            <person name="Zhou J."/>
            <person name="Zhang Y."/>
            <person name="Zhao Y."/>
            <person name="Liu Y."/>
            <person name="Song Y."/>
            <person name="Tong Y."/>
            <person name="Lu Y."/>
            <person name="Yang J."/>
            <person name="Xu C."/>
            <person name="Jia M."/>
            <person name="Peters R.J."/>
            <person name="Huang L."/>
            <person name="Gao W."/>
        </authorList>
    </citation>
    <scope>NUCLEOTIDE SEQUENCE [LARGE SCALE GENOMIC DNA]</scope>
    <source>
        <strain evidence="2">cv. XIE 37</strain>
        <tissue evidence="1">Leaf</tissue>
    </source>
</reference>
<proteinExistence type="predicted"/>
<comment type="caution">
    <text evidence="1">The sequence shown here is derived from an EMBL/GenBank/DDBJ whole genome shotgun (WGS) entry which is preliminary data.</text>
</comment>
<dbReference type="EMBL" id="JAAARO010000001">
    <property type="protein sequence ID" value="KAF5752547.1"/>
    <property type="molecule type" value="Genomic_DNA"/>
</dbReference>
<dbReference type="AlphaFoldDB" id="A0A7J7E1T4"/>
<accession>A0A7J7E1T4</accession>
<gene>
    <name evidence="1" type="ORF">HS088_TW01G00462</name>
</gene>
<keyword evidence="2" id="KW-1185">Reference proteome</keyword>
<name>A0A7J7E1T4_TRIWF</name>
<sequence>MTTFMDSKEKVKDVETSAWILRYVTPVPVAWSKCHAKVFYFPQGHAEHISAESPPSIS</sequence>
<dbReference type="InParanoid" id="A0A7J7E1T4"/>
<evidence type="ECO:0000313" key="2">
    <source>
        <dbReference type="Proteomes" id="UP000593562"/>
    </source>
</evidence>
<organism evidence="1 2">
    <name type="scientific">Tripterygium wilfordii</name>
    <name type="common">Thunder God vine</name>
    <dbReference type="NCBI Taxonomy" id="458696"/>
    <lineage>
        <taxon>Eukaryota</taxon>
        <taxon>Viridiplantae</taxon>
        <taxon>Streptophyta</taxon>
        <taxon>Embryophyta</taxon>
        <taxon>Tracheophyta</taxon>
        <taxon>Spermatophyta</taxon>
        <taxon>Magnoliopsida</taxon>
        <taxon>eudicotyledons</taxon>
        <taxon>Gunneridae</taxon>
        <taxon>Pentapetalae</taxon>
        <taxon>rosids</taxon>
        <taxon>fabids</taxon>
        <taxon>Celastrales</taxon>
        <taxon>Celastraceae</taxon>
        <taxon>Tripterygium</taxon>
    </lineage>
</organism>